<proteinExistence type="predicted"/>
<dbReference type="Proteomes" id="UP001556367">
    <property type="component" value="Unassembled WGS sequence"/>
</dbReference>
<evidence type="ECO:0000313" key="1">
    <source>
        <dbReference type="EMBL" id="KAL0957755.1"/>
    </source>
</evidence>
<sequence length="176" mass="19737">MLKTSAASGERSGGSVGFCFFTCHERVPLRSQAVVQIAAEGPEANPTHWTEYLPNGTSHTFGKITQLEHQSLWPKRHSRRHKSVYDGNTDLDNREDARVRYHGGSKVTTDIILASIAHRITHDEASLTRVSAIALEDAEGKSTVCLLKFDWHDANPRIFYAPQSPTRLDLKRRVCQ</sequence>
<organism evidence="1 2">
    <name type="scientific">Hohenbuehelia grisea</name>
    <dbReference type="NCBI Taxonomy" id="104357"/>
    <lineage>
        <taxon>Eukaryota</taxon>
        <taxon>Fungi</taxon>
        <taxon>Dikarya</taxon>
        <taxon>Basidiomycota</taxon>
        <taxon>Agaricomycotina</taxon>
        <taxon>Agaricomycetes</taxon>
        <taxon>Agaricomycetidae</taxon>
        <taxon>Agaricales</taxon>
        <taxon>Pleurotineae</taxon>
        <taxon>Pleurotaceae</taxon>
        <taxon>Hohenbuehelia</taxon>
    </lineage>
</organism>
<evidence type="ECO:0000313" key="2">
    <source>
        <dbReference type="Proteomes" id="UP001556367"/>
    </source>
</evidence>
<gene>
    <name evidence="1" type="ORF">HGRIS_001533</name>
</gene>
<protein>
    <submittedName>
        <fullName evidence="1">Uncharacterized protein</fullName>
    </submittedName>
</protein>
<accession>A0ABR3JPL4</accession>
<dbReference type="EMBL" id="JASNQZ010000005">
    <property type="protein sequence ID" value="KAL0957755.1"/>
    <property type="molecule type" value="Genomic_DNA"/>
</dbReference>
<comment type="caution">
    <text evidence="1">The sequence shown here is derived from an EMBL/GenBank/DDBJ whole genome shotgun (WGS) entry which is preliminary data.</text>
</comment>
<keyword evidence="2" id="KW-1185">Reference proteome</keyword>
<name>A0ABR3JPL4_9AGAR</name>
<reference evidence="2" key="1">
    <citation type="submission" date="2024-06" db="EMBL/GenBank/DDBJ databases">
        <title>Multi-omics analyses provide insights into the biosynthesis of the anticancer antibiotic pleurotin in Hohenbuehelia grisea.</title>
        <authorList>
            <person name="Weaver J.A."/>
            <person name="Alberti F."/>
        </authorList>
    </citation>
    <scope>NUCLEOTIDE SEQUENCE [LARGE SCALE GENOMIC DNA]</scope>
    <source>
        <strain evidence="2">T-177</strain>
    </source>
</reference>